<dbReference type="PANTHER" id="PTHR12918:SF1">
    <property type="entry name" value="CYSTEINE DIOXYGENASE TYPE 1"/>
    <property type="match status" value="1"/>
</dbReference>
<dbReference type="Gene3D" id="2.60.120.10">
    <property type="entry name" value="Jelly Rolls"/>
    <property type="match status" value="1"/>
</dbReference>
<reference evidence="7" key="1">
    <citation type="submission" date="2021-07" db="EMBL/GenBank/DDBJ databases">
        <title>New genus and species of the family Alcaligenaceae.</title>
        <authorList>
            <person name="Hahn M.W."/>
        </authorList>
    </citation>
    <scope>NUCLEOTIDE SEQUENCE</scope>
    <source>
        <strain evidence="7">LF4-65</strain>
    </source>
</reference>
<evidence type="ECO:0000256" key="3">
    <source>
        <dbReference type="ARBA" id="ARBA00022964"/>
    </source>
</evidence>
<evidence type="ECO:0000256" key="1">
    <source>
        <dbReference type="ARBA" id="ARBA00006622"/>
    </source>
</evidence>
<dbReference type="AlphaFoldDB" id="A0A953NAG9"/>
<dbReference type="GO" id="GO:0016702">
    <property type="term" value="F:oxidoreductase activity, acting on single donors with incorporation of molecular oxygen, incorporation of two atoms of oxygen"/>
    <property type="evidence" value="ECO:0007669"/>
    <property type="project" value="InterPro"/>
</dbReference>
<dbReference type="RefSeq" id="WP_259661340.1">
    <property type="nucleotide sequence ID" value="NZ_JAHXRI010000007.1"/>
</dbReference>
<proteinExistence type="inferred from homology"/>
<dbReference type="InterPro" id="IPR011051">
    <property type="entry name" value="RmlC_Cupin_sf"/>
</dbReference>
<gene>
    <name evidence="7" type="ORF">KZZ10_09810</name>
</gene>
<dbReference type="EMBL" id="JAHXRI010000007">
    <property type="protein sequence ID" value="MBZ1350938.1"/>
    <property type="molecule type" value="Genomic_DNA"/>
</dbReference>
<evidence type="ECO:0000256" key="4">
    <source>
        <dbReference type="ARBA" id="ARBA00023002"/>
    </source>
</evidence>
<evidence type="ECO:0000313" key="7">
    <source>
        <dbReference type="EMBL" id="MBZ1350938.1"/>
    </source>
</evidence>
<dbReference type="Pfam" id="PF05995">
    <property type="entry name" value="CDO_I"/>
    <property type="match status" value="1"/>
</dbReference>
<dbReference type="GO" id="GO:0008198">
    <property type="term" value="F:ferrous iron binding"/>
    <property type="evidence" value="ECO:0007669"/>
    <property type="project" value="TreeGrafter"/>
</dbReference>
<comment type="similarity">
    <text evidence="1">Belongs to the cysteine dioxygenase family.</text>
</comment>
<sequence>MSHSSLLMFVQEMSRMLQGKPAEPEILTRGAELLATLVANDNWLPEPFTRPHPQHYQQYLLYADPLDLFSVVSFVWGPGQKTPVHDHMTWGLIGMLRGKEVDTHYHKQANGSYLPSESVVLLPGQVGSVSPATHDVHEVANFYQDRTSISIHVYGGNIGRINRHVFDPATGLPKSFVSGYCNSVVPNLWK</sequence>
<dbReference type="CDD" id="cd10548">
    <property type="entry name" value="cupin_CDO"/>
    <property type="match status" value="1"/>
</dbReference>
<accession>A0A953NAG9</accession>
<feature type="binding site" evidence="6">
    <location>
        <position position="87"/>
    </location>
    <ligand>
        <name>Fe cation</name>
        <dbReference type="ChEBI" id="CHEBI:24875"/>
        <note>catalytic</note>
    </ligand>
</feature>
<evidence type="ECO:0000313" key="8">
    <source>
        <dbReference type="Proteomes" id="UP000739565"/>
    </source>
</evidence>
<evidence type="ECO:0000256" key="5">
    <source>
        <dbReference type="ARBA" id="ARBA00023004"/>
    </source>
</evidence>
<comment type="caution">
    <text evidence="7">The sequence shown here is derived from an EMBL/GenBank/DDBJ whole genome shotgun (WGS) entry which is preliminary data.</text>
</comment>
<feature type="binding site" evidence="6">
    <location>
        <position position="85"/>
    </location>
    <ligand>
        <name>Fe cation</name>
        <dbReference type="ChEBI" id="CHEBI:24875"/>
        <note>catalytic</note>
    </ligand>
</feature>
<dbReference type="Proteomes" id="UP000739565">
    <property type="component" value="Unassembled WGS sequence"/>
</dbReference>
<organism evidence="7 8">
    <name type="scientific">Zwartia hollandica</name>
    <dbReference type="NCBI Taxonomy" id="324606"/>
    <lineage>
        <taxon>Bacteria</taxon>
        <taxon>Pseudomonadati</taxon>
        <taxon>Pseudomonadota</taxon>
        <taxon>Betaproteobacteria</taxon>
        <taxon>Burkholderiales</taxon>
        <taxon>Alcaligenaceae</taxon>
        <taxon>Zwartia</taxon>
    </lineage>
</organism>
<keyword evidence="5 6" id="KW-0408">Iron</keyword>
<dbReference type="InterPro" id="IPR010300">
    <property type="entry name" value="CDO_1"/>
</dbReference>
<dbReference type="SUPFAM" id="SSF51182">
    <property type="entry name" value="RmlC-like cupins"/>
    <property type="match status" value="1"/>
</dbReference>
<keyword evidence="8" id="KW-1185">Reference proteome</keyword>
<evidence type="ECO:0000256" key="6">
    <source>
        <dbReference type="PIRSR" id="PIRSR610300-51"/>
    </source>
</evidence>
<protein>
    <recommendedName>
        <fullName evidence="9">Cysteine dioxygenase</fullName>
    </recommendedName>
</protein>
<dbReference type="InterPro" id="IPR014710">
    <property type="entry name" value="RmlC-like_jellyroll"/>
</dbReference>
<name>A0A953NAG9_9BURK</name>
<keyword evidence="4" id="KW-0560">Oxidoreductase</keyword>
<evidence type="ECO:0008006" key="9">
    <source>
        <dbReference type="Google" id="ProtNLM"/>
    </source>
</evidence>
<keyword evidence="2 6" id="KW-0479">Metal-binding</keyword>
<dbReference type="PANTHER" id="PTHR12918">
    <property type="entry name" value="CYSTEINE DIOXYGENASE"/>
    <property type="match status" value="1"/>
</dbReference>
<keyword evidence="3" id="KW-0223">Dioxygenase</keyword>
<evidence type="ECO:0000256" key="2">
    <source>
        <dbReference type="ARBA" id="ARBA00022723"/>
    </source>
</evidence>
<feature type="binding site" evidence="6">
    <location>
        <position position="137"/>
    </location>
    <ligand>
        <name>Fe cation</name>
        <dbReference type="ChEBI" id="CHEBI:24875"/>
        <note>catalytic</note>
    </ligand>
</feature>
<dbReference type="Gene3D" id="1.20.5.440">
    <property type="entry name" value="ATP synthase delta/epsilon subunit, C-terminal domain"/>
    <property type="match status" value="1"/>
</dbReference>